<organism evidence="2 3">
    <name type="scientific">Corallincola luteus</name>
    <dbReference type="NCBI Taxonomy" id="1775177"/>
    <lineage>
        <taxon>Bacteria</taxon>
        <taxon>Pseudomonadati</taxon>
        <taxon>Pseudomonadota</taxon>
        <taxon>Gammaproteobacteria</taxon>
        <taxon>Alteromonadales</taxon>
        <taxon>Psychromonadaceae</taxon>
        <taxon>Corallincola</taxon>
    </lineage>
</organism>
<evidence type="ECO:0000313" key="2">
    <source>
        <dbReference type="EMBL" id="TCI04926.1"/>
    </source>
</evidence>
<keyword evidence="3" id="KW-1185">Reference proteome</keyword>
<dbReference type="SMART" id="SM00860">
    <property type="entry name" value="SMI1_KNR4"/>
    <property type="match status" value="1"/>
</dbReference>
<dbReference type="RefSeq" id="WP_131414266.1">
    <property type="nucleotide sequence ID" value="NZ_SJXE01000001.1"/>
</dbReference>
<dbReference type="Pfam" id="PF09346">
    <property type="entry name" value="SMI1_KNR4"/>
    <property type="match status" value="1"/>
</dbReference>
<comment type="caution">
    <text evidence="2">The sequence shown here is derived from an EMBL/GenBank/DDBJ whole genome shotgun (WGS) entry which is preliminary data.</text>
</comment>
<dbReference type="InterPro" id="IPR018958">
    <property type="entry name" value="Knr4/Smi1-like_dom"/>
</dbReference>
<name>A0ABY2ARX0_9GAMM</name>
<gene>
    <name evidence="2" type="ORF">EZV61_02880</name>
</gene>
<dbReference type="SUPFAM" id="SSF160631">
    <property type="entry name" value="SMI1/KNR4-like"/>
    <property type="match status" value="1"/>
</dbReference>
<feature type="domain" description="Knr4/Smi1-like" evidence="1">
    <location>
        <begin position="12"/>
        <end position="155"/>
    </location>
</feature>
<sequence>MMNIKRETILPPPSAKRVKEFESFHRVKLPMEFIDFINSSNGGRPNKLVIEADSEDRLIEQFLCLLDDPRNEAVHGQYEISVVIAQIEDRLTDDEEQIGTTLIPFAAIFGGDFLCMDFRQQKDDPSIVLWDHNESDELEPVTYSVADSMGAFLSML</sequence>
<evidence type="ECO:0000259" key="1">
    <source>
        <dbReference type="SMART" id="SM00860"/>
    </source>
</evidence>
<dbReference type="Proteomes" id="UP000292554">
    <property type="component" value="Unassembled WGS sequence"/>
</dbReference>
<dbReference type="InterPro" id="IPR037883">
    <property type="entry name" value="Knr4/Smi1-like_sf"/>
</dbReference>
<reference evidence="2 3" key="1">
    <citation type="submission" date="2019-02" db="EMBL/GenBank/DDBJ databases">
        <title>Corallincola luteus sp. nov., a marine bacterium isolated from surface sediment of Bohai Sea in China.</title>
        <authorList>
            <person name="Ren Q."/>
        </authorList>
    </citation>
    <scope>NUCLEOTIDE SEQUENCE [LARGE SCALE GENOMIC DNA]</scope>
    <source>
        <strain evidence="2 3">DASS28</strain>
    </source>
</reference>
<dbReference type="EMBL" id="SJXE01000001">
    <property type="protein sequence ID" value="TCI04926.1"/>
    <property type="molecule type" value="Genomic_DNA"/>
</dbReference>
<dbReference type="Gene3D" id="3.40.1580.10">
    <property type="entry name" value="SMI1/KNR4-like"/>
    <property type="match status" value="1"/>
</dbReference>
<protein>
    <submittedName>
        <fullName evidence="2">SMI1/KNR4 family protein</fullName>
    </submittedName>
</protein>
<accession>A0ABY2ARX0</accession>
<evidence type="ECO:0000313" key="3">
    <source>
        <dbReference type="Proteomes" id="UP000292554"/>
    </source>
</evidence>
<proteinExistence type="predicted"/>